<evidence type="ECO:0000256" key="1">
    <source>
        <dbReference type="SAM" id="MobiDB-lite"/>
    </source>
</evidence>
<protein>
    <submittedName>
        <fullName evidence="2">Uncharacterized protein</fullName>
    </submittedName>
</protein>
<proteinExistence type="predicted"/>
<sequence>MACFTSWLERTLSPRRRVIDHADVTWTPAPADAEVMARRTVLAAAVRDELAAAGLPLVPQDGNPAVGAGAHVYVDSLDDESGGGVFVEWRVHFVLSSAALDALSAGGQASDPAIRFAGRAKGAMQDAIAEILSAAGYTVAKDVNDLTPYQLMVRERHPSPSWRDWLHAQTEHREETLRTTLHNRTPDDEDDPP</sequence>
<evidence type="ECO:0000313" key="2">
    <source>
        <dbReference type="EMBL" id="MFB9830659.1"/>
    </source>
</evidence>
<keyword evidence="3" id="KW-1185">Reference proteome</keyword>
<dbReference type="EMBL" id="JBHLZP010000001">
    <property type="protein sequence ID" value="MFB9830659.1"/>
    <property type="molecule type" value="Genomic_DNA"/>
</dbReference>
<organism evidence="2 3">
    <name type="scientific">Actinoallomurus acaciae</name>
    <dbReference type="NCBI Taxonomy" id="502577"/>
    <lineage>
        <taxon>Bacteria</taxon>
        <taxon>Bacillati</taxon>
        <taxon>Actinomycetota</taxon>
        <taxon>Actinomycetes</taxon>
        <taxon>Streptosporangiales</taxon>
        <taxon>Thermomonosporaceae</taxon>
        <taxon>Actinoallomurus</taxon>
    </lineage>
</organism>
<dbReference type="RefSeq" id="WP_378193204.1">
    <property type="nucleotide sequence ID" value="NZ_JBHLZP010000001.1"/>
</dbReference>
<name>A0ABV5Y928_9ACTN</name>
<dbReference type="Proteomes" id="UP001589627">
    <property type="component" value="Unassembled WGS sequence"/>
</dbReference>
<accession>A0ABV5Y928</accession>
<feature type="region of interest" description="Disordered" evidence="1">
    <location>
        <begin position="172"/>
        <end position="193"/>
    </location>
</feature>
<comment type="caution">
    <text evidence="2">The sequence shown here is derived from an EMBL/GenBank/DDBJ whole genome shotgun (WGS) entry which is preliminary data.</text>
</comment>
<gene>
    <name evidence="2" type="ORF">ACFFNX_00345</name>
</gene>
<evidence type="ECO:0000313" key="3">
    <source>
        <dbReference type="Proteomes" id="UP001589627"/>
    </source>
</evidence>
<reference evidence="2 3" key="1">
    <citation type="submission" date="2024-09" db="EMBL/GenBank/DDBJ databases">
        <authorList>
            <person name="Sun Q."/>
            <person name="Mori K."/>
        </authorList>
    </citation>
    <scope>NUCLEOTIDE SEQUENCE [LARGE SCALE GENOMIC DNA]</scope>
    <source>
        <strain evidence="2 3">TBRC 0563</strain>
    </source>
</reference>